<comment type="caution">
    <text evidence="9">The sequence shown here is derived from an EMBL/GenBank/DDBJ whole genome shotgun (WGS) entry which is preliminary data.</text>
</comment>
<evidence type="ECO:0000313" key="9">
    <source>
        <dbReference type="EMBL" id="CAL7935529.1"/>
    </source>
</evidence>
<dbReference type="PROSITE" id="PS01173">
    <property type="entry name" value="LIPASE_GDXG_HIS"/>
    <property type="match status" value="1"/>
</dbReference>
<dbReference type="PROSITE" id="PS00941">
    <property type="entry name" value="CARBOXYLESTERASE_B_2"/>
    <property type="match status" value="1"/>
</dbReference>
<evidence type="ECO:0000256" key="2">
    <source>
        <dbReference type="ARBA" id="ARBA00010515"/>
    </source>
</evidence>
<dbReference type="InterPro" id="IPR019826">
    <property type="entry name" value="Carboxylesterase_B_AS"/>
</dbReference>
<dbReference type="EMBL" id="CAXAJV020001284">
    <property type="protein sequence ID" value="CAL7935529.1"/>
    <property type="molecule type" value="Genomic_DNA"/>
</dbReference>
<dbReference type="EC" id="3.1.1.-" evidence="7"/>
<proteinExistence type="inferred from homology"/>
<reference evidence="9 10" key="1">
    <citation type="submission" date="2024-08" db="EMBL/GenBank/DDBJ databases">
        <authorList>
            <person name="Will J Nash"/>
            <person name="Angela Man"/>
            <person name="Seanna McTaggart"/>
            <person name="Kendall Baker"/>
            <person name="Tom Barker"/>
            <person name="Leah Catchpole"/>
            <person name="Alex Durrant"/>
            <person name="Karim Gharbi"/>
            <person name="Naomi Irish"/>
            <person name="Gemy Kaithakottil"/>
            <person name="Debby Ku"/>
            <person name="Aaliyah Providence"/>
            <person name="Felix Shaw"/>
            <person name="David Swarbreck"/>
            <person name="Chris Watkins"/>
            <person name="Ann M. McCartney"/>
            <person name="Giulio Formenti"/>
            <person name="Alice Mouton"/>
            <person name="Noel Vella"/>
            <person name="Bjorn M von Reumont"/>
            <person name="Adriana Vella"/>
            <person name="Wilfried Haerty"/>
        </authorList>
    </citation>
    <scope>NUCLEOTIDE SEQUENCE [LARGE SCALE GENOMIC DNA]</scope>
</reference>
<evidence type="ECO:0000256" key="1">
    <source>
        <dbReference type="ARBA" id="ARBA00005964"/>
    </source>
</evidence>
<feature type="chain" id="PRO_5044982433" description="Carboxylic ester hydrolase" evidence="7">
    <location>
        <begin position="20"/>
        <end position="556"/>
    </location>
</feature>
<evidence type="ECO:0000256" key="4">
    <source>
        <dbReference type="ARBA" id="ARBA00022801"/>
    </source>
</evidence>
<evidence type="ECO:0000256" key="7">
    <source>
        <dbReference type="RuleBase" id="RU361235"/>
    </source>
</evidence>
<dbReference type="PROSITE" id="PS00122">
    <property type="entry name" value="CARBOXYLESTERASE_B_1"/>
    <property type="match status" value="1"/>
</dbReference>
<feature type="domain" description="Carboxylesterase type B" evidence="8">
    <location>
        <begin position="20"/>
        <end position="496"/>
    </location>
</feature>
<comment type="similarity">
    <text evidence="2">Belongs to the 'GDXG' lipolytic enzyme family.</text>
</comment>
<dbReference type="InterPro" id="IPR029058">
    <property type="entry name" value="AB_hydrolase_fold"/>
</dbReference>
<sequence>MIHAVYLVLVVFFIRCNDGLVVQTKNGALRGTINSTIWNSIEYSSFRGIPYAEPPLGELRFQPPTPARPWTGIRDATLDNPGCIQFNFLEDRYLGDEDCLYLNVYTPITNFTEPISLKPVIFWIHGGSYIYGSGATYLYGPDYLIEQDVVMVSLNYRLGILGFLTLNHPKALGNQGLKDQYQALKWVNENIASFGGDPNQVTILGQSAGAASVNFHMLSSRSRGLFKQAIAMSGSAFCLWAFHTNEEAIEISHQVGTWLGSYTNDDEKLLELLYTLPASKLVEITKIMYMTNPFPFRPTAEDVRLDHNDTAYLTDCPTGYYQRDDYPKYPVMMGFVPDEFGLEIYAINYLTNSNKTAGIIKNIFSSLLPPLNYIATDLLHTTIQILSTYVFIGPIDLTQKLLVRHNGDTPVYYYRNSYQSQDMYHSEVLYIPYTGTTHFDDLPLIFNMNGVPVVKDPQNPIHQFQSQMTTLFANFVKYGDPTPNNNSPINVKWLPSGLEGLQMELNTTFSMHPPAISSAMLKYEDSILPSLLTNPKCLSNIYLEYPVLTTLLRDVL</sequence>
<dbReference type="PANTHER" id="PTHR43142">
    <property type="entry name" value="CARBOXYLIC ESTER HYDROLASE"/>
    <property type="match status" value="1"/>
</dbReference>
<dbReference type="InterPro" id="IPR002018">
    <property type="entry name" value="CarbesteraseB"/>
</dbReference>
<keyword evidence="3" id="KW-0719">Serine esterase</keyword>
<protein>
    <recommendedName>
        <fullName evidence="7">Carboxylic ester hydrolase</fullName>
        <ecNumber evidence="7">3.1.1.-</ecNumber>
    </recommendedName>
</protein>
<evidence type="ECO:0000256" key="6">
    <source>
        <dbReference type="ARBA" id="ARBA00023180"/>
    </source>
</evidence>
<dbReference type="Pfam" id="PF00135">
    <property type="entry name" value="COesterase"/>
    <property type="match status" value="1"/>
</dbReference>
<organism evidence="9 10">
    <name type="scientific">Xylocopa violacea</name>
    <name type="common">Violet carpenter bee</name>
    <name type="synonym">Apis violacea</name>
    <dbReference type="NCBI Taxonomy" id="135666"/>
    <lineage>
        <taxon>Eukaryota</taxon>
        <taxon>Metazoa</taxon>
        <taxon>Ecdysozoa</taxon>
        <taxon>Arthropoda</taxon>
        <taxon>Hexapoda</taxon>
        <taxon>Insecta</taxon>
        <taxon>Pterygota</taxon>
        <taxon>Neoptera</taxon>
        <taxon>Endopterygota</taxon>
        <taxon>Hymenoptera</taxon>
        <taxon>Apocrita</taxon>
        <taxon>Aculeata</taxon>
        <taxon>Apoidea</taxon>
        <taxon>Anthophila</taxon>
        <taxon>Apidae</taxon>
        <taxon>Xylocopa</taxon>
        <taxon>Xylocopa</taxon>
    </lineage>
</organism>
<dbReference type="Gene3D" id="3.40.50.1820">
    <property type="entry name" value="alpha/beta hydrolase"/>
    <property type="match status" value="1"/>
</dbReference>
<dbReference type="InterPro" id="IPR019819">
    <property type="entry name" value="Carboxylesterase_B_CS"/>
</dbReference>
<dbReference type="PANTHER" id="PTHR43142:SF1">
    <property type="entry name" value="CARBOXYLIC ESTER HYDROLASE"/>
    <property type="match status" value="1"/>
</dbReference>
<name>A0ABP1N3H7_XYLVO</name>
<gene>
    <name evidence="9" type="ORF">XYLVIOL_LOCUS1654</name>
</gene>
<dbReference type="SUPFAM" id="SSF53474">
    <property type="entry name" value="alpha/beta-Hydrolases"/>
    <property type="match status" value="1"/>
</dbReference>
<comment type="similarity">
    <text evidence="1 7">Belongs to the type-B carboxylesterase/lipase family.</text>
</comment>
<keyword evidence="5" id="KW-1015">Disulfide bond</keyword>
<evidence type="ECO:0000256" key="5">
    <source>
        <dbReference type="ARBA" id="ARBA00023157"/>
    </source>
</evidence>
<evidence type="ECO:0000259" key="8">
    <source>
        <dbReference type="Pfam" id="PF00135"/>
    </source>
</evidence>
<evidence type="ECO:0000256" key="3">
    <source>
        <dbReference type="ARBA" id="ARBA00022487"/>
    </source>
</evidence>
<keyword evidence="7" id="KW-0732">Signal</keyword>
<evidence type="ECO:0000313" key="10">
    <source>
        <dbReference type="Proteomes" id="UP001642520"/>
    </source>
</evidence>
<keyword evidence="4 7" id="KW-0378">Hydrolase</keyword>
<keyword evidence="6" id="KW-0325">Glycoprotein</keyword>
<dbReference type="InterPro" id="IPR002168">
    <property type="entry name" value="Lipase_GDXG_HIS_AS"/>
</dbReference>
<keyword evidence="10" id="KW-1185">Reference proteome</keyword>
<feature type="signal peptide" evidence="7">
    <location>
        <begin position="1"/>
        <end position="19"/>
    </location>
</feature>
<accession>A0ABP1N3H7</accession>
<dbReference type="Proteomes" id="UP001642520">
    <property type="component" value="Unassembled WGS sequence"/>
</dbReference>